<evidence type="ECO:0000256" key="4">
    <source>
        <dbReference type="HAMAP-Rule" id="MF_03119"/>
    </source>
</evidence>
<keyword evidence="2 4" id="KW-0486">Methionine biosynthesis</keyword>
<dbReference type="FunFam" id="3.40.50.10470:FF:000006">
    <property type="entry name" value="Methylthioribose-1-phosphate isomerase"/>
    <property type="match status" value="1"/>
</dbReference>
<comment type="pathway">
    <text evidence="4">Amino-acid biosynthesis; L-methionine biosynthesis via salvage pathway; L-methionine from S-methyl-5-thio-alpha-D-ribose 1-phosphate: step 1/6.</text>
</comment>
<keyword evidence="1 4" id="KW-0028">Amino-acid biosynthesis</keyword>
<dbReference type="HAMAP" id="MF_01678">
    <property type="entry name" value="Salvage_MtnA"/>
    <property type="match status" value="1"/>
</dbReference>
<accession>A0A420J2I0</accession>
<comment type="function">
    <text evidence="4">Catalyzes the interconversion of methylthioribose-1-phosphate (MTR-1-P) into methylthioribulose-1-phosphate (MTRu-1-P).</text>
</comment>
<dbReference type="InterPro" id="IPR027363">
    <property type="entry name" value="M1Pi_N"/>
</dbReference>
<evidence type="ECO:0000313" key="5">
    <source>
        <dbReference type="EMBL" id="RKF80965.1"/>
    </source>
</evidence>
<comment type="similarity">
    <text evidence="4">Belongs to the eIF-2B alpha/beta/delta subunits family. MtnA subfamily.</text>
</comment>
<dbReference type="EMBL" id="MCBS01018807">
    <property type="protein sequence ID" value="RKF80965.1"/>
    <property type="molecule type" value="Genomic_DNA"/>
</dbReference>
<dbReference type="InterPro" id="IPR042529">
    <property type="entry name" value="IF_2B-like_C"/>
</dbReference>
<gene>
    <name evidence="4" type="primary">MRI1</name>
    <name evidence="5" type="ORF">GcM1_188030</name>
</gene>
<dbReference type="Gene3D" id="3.40.50.10470">
    <property type="entry name" value="Translation initiation factor eif-2b, domain 2"/>
    <property type="match status" value="1"/>
</dbReference>
<dbReference type="PANTHER" id="PTHR43475:SF1">
    <property type="entry name" value="METHYLTHIORIBOSE-1-PHOSPHATE ISOMERASE"/>
    <property type="match status" value="1"/>
</dbReference>
<keyword evidence="4" id="KW-0963">Cytoplasm</keyword>
<comment type="catalytic activity">
    <reaction evidence="4">
        <text>5-(methylsulfanyl)-alpha-D-ribose 1-phosphate = 5-(methylsulfanyl)-D-ribulose 1-phosphate</text>
        <dbReference type="Rhea" id="RHEA:19989"/>
        <dbReference type="ChEBI" id="CHEBI:58533"/>
        <dbReference type="ChEBI" id="CHEBI:58548"/>
        <dbReference type="EC" id="5.3.1.23"/>
    </reaction>
</comment>
<feature type="active site" description="Proton donor" evidence="4">
    <location>
        <position position="260"/>
    </location>
</feature>
<dbReference type="GO" id="GO:0019509">
    <property type="term" value="P:L-methionine salvage from methylthioadenosine"/>
    <property type="evidence" value="ECO:0007669"/>
    <property type="project" value="UniProtKB-UniRule"/>
</dbReference>
<dbReference type="FunFam" id="1.20.120.420:FF:000003">
    <property type="entry name" value="Methylthioribose-1-phosphate isomerase"/>
    <property type="match status" value="1"/>
</dbReference>
<keyword evidence="4" id="KW-0539">Nucleus</keyword>
<evidence type="ECO:0000256" key="1">
    <source>
        <dbReference type="ARBA" id="ARBA00022605"/>
    </source>
</evidence>
<sequence length="395" mass="43199">MDSLRAIKYTRGTLDVLDQLRLPHELHYVNIKTCEEAFDCIVTMRVRGAPAIAIVAVLSLAVELELRRNDTTSPTALLSYINSRLDYLIGSRPTAVDLANAIRILKQSALSAATQKDSSDACHQIRVACIQTAEKMLEDDLATNLAIGKYGAEYVQRQLSPTSDNNCPKPSVLTHCNTGSLATSGHGTALGIIRSLYAMDYLRHVYFTETRPYNQGSRLTAYELLHESIPSTLITDSMAGALFARKKDQEKITAVIVGADRVARNGDTANKIGTYSLAILARHHGIKFIVAAPTTSIDLRTETGADIQIETRDSTEMTQISGAVIDKIGRVESTHTVRVAIADQRVGVWNPAFDVTPAALIDAIITERGEVLRNSNNVFDFSYIIPEKGSVNRIV</sequence>
<evidence type="ECO:0000256" key="3">
    <source>
        <dbReference type="ARBA" id="ARBA00023235"/>
    </source>
</evidence>
<dbReference type="GO" id="GO:0046523">
    <property type="term" value="F:S-methyl-5-thioribose-1-phosphate isomerase activity"/>
    <property type="evidence" value="ECO:0007669"/>
    <property type="project" value="UniProtKB-UniRule"/>
</dbReference>
<reference evidence="5 6" key="1">
    <citation type="journal article" date="2018" name="BMC Genomics">
        <title>Comparative genome analyses reveal sequence features reflecting distinct modes of host-adaptation between dicot and monocot powdery mildew.</title>
        <authorList>
            <person name="Wu Y."/>
            <person name="Ma X."/>
            <person name="Pan Z."/>
            <person name="Kale S.D."/>
            <person name="Song Y."/>
            <person name="King H."/>
            <person name="Zhang Q."/>
            <person name="Presley C."/>
            <person name="Deng X."/>
            <person name="Wei C.I."/>
            <person name="Xiao S."/>
        </authorList>
    </citation>
    <scope>NUCLEOTIDE SEQUENCE [LARGE SCALE GENOMIC DNA]</scope>
    <source>
        <strain evidence="5">UMSG1</strain>
    </source>
</reference>
<comment type="subcellular location">
    <subcellularLocation>
        <location evidence="4">Cytoplasm</location>
    </subcellularLocation>
    <subcellularLocation>
        <location evidence="4">Nucleus</location>
    </subcellularLocation>
</comment>
<keyword evidence="3 4" id="KW-0413">Isomerase</keyword>
<dbReference type="InterPro" id="IPR000649">
    <property type="entry name" value="IF-2B-related"/>
</dbReference>
<dbReference type="InterPro" id="IPR037171">
    <property type="entry name" value="NagB/RpiA_transferase-like"/>
</dbReference>
<evidence type="ECO:0000313" key="6">
    <source>
        <dbReference type="Proteomes" id="UP000285326"/>
    </source>
</evidence>
<feature type="site" description="Transition state stabilizer" evidence="4">
    <location>
        <position position="176"/>
    </location>
</feature>
<dbReference type="AlphaFoldDB" id="A0A420J2I0"/>
<dbReference type="SUPFAM" id="SSF100950">
    <property type="entry name" value="NagB/RpiA/CoA transferase-like"/>
    <property type="match status" value="1"/>
</dbReference>
<dbReference type="PANTHER" id="PTHR43475">
    <property type="entry name" value="METHYLTHIORIBOSE-1-PHOSPHATE ISOMERASE"/>
    <property type="match status" value="1"/>
</dbReference>
<dbReference type="EC" id="5.3.1.23" evidence="4"/>
<dbReference type="UniPathway" id="UPA00904">
    <property type="reaction ID" value="UER00874"/>
</dbReference>
<comment type="caution">
    <text evidence="5">The sequence shown here is derived from an EMBL/GenBank/DDBJ whole genome shotgun (WGS) entry which is preliminary data.</text>
</comment>
<dbReference type="GO" id="GO:0005634">
    <property type="term" value="C:nucleus"/>
    <property type="evidence" value="ECO:0007669"/>
    <property type="project" value="UniProtKB-SubCell"/>
</dbReference>
<dbReference type="Gene3D" id="1.20.120.420">
    <property type="entry name" value="translation initiation factor eif-2b, domain 1"/>
    <property type="match status" value="1"/>
</dbReference>
<name>A0A420J2I0_9PEZI</name>
<dbReference type="NCBIfam" id="TIGR00524">
    <property type="entry name" value="eIF-2B_rel"/>
    <property type="match status" value="1"/>
</dbReference>
<dbReference type="GO" id="GO:0005737">
    <property type="term" value="C:cytoplasm"/>
    <property type="evidence" value="ECO:0007669"/>
    <property type="project" value="UniProtKB-SubCell"/>
</dbReference>
<dbReference type="InterPro" id="IPR011559">
    <property type="entry name" value="Initiation_fac_2B_a/b/d"/>
</dbReference>
<dbReference type="InterPro" id="IPR005251">
    <property type="entry name" value="IF-M1Pi"/>
</dbReference>
<organism evidence="5 6">
    <name type="scientific">Golovinomyces cichoracearum</name>
    <dbReference type="NCBI Taxonomy" id="62708"/>
    <lineage>
        <taxon>Eukaryota</taxon>
        <taxon>Fungi</taxon>
        <taxon>Dikarya</taxon>
        <taxon>Ascomycota</taxon>
        <taxon>Pezizomycotina</taxon>
        <taxon>Leotiomycetes</taxon>
        <taxon>Erysiphales</taxon>
        <taxon>Erysiphaceae</taxon>
        <taxon>Golovinomyces</taxon>
    </lineage>
</organism>
<evidence type="ECO:0000256" key="2">
    <source>
        <dbReference type="ARBA" id="ARBA00023167"/>
    </source>
</evidence>
<dbReference type="Proteomes" id="UP000285326">
    <property type="component" value="Unassembled WGS sequence"/>
</dbReference>
<protein>
    <recommendedName>
        <fullName evidence="4">Methylthioribose-1-phosphate isomerase</fullName>
        <shortName evidence="4">M1Pi</shortName>
        <shortName evidence="4">MTR-1-P isomerase</shortName>
        <ecNumber evidence="4">5.3.1.23</ecNumber>
    </recommendedName>
    <alternativeName>
        <fullName evidence="4">S-methyl-5-thioribose-1-phosphate isomerase</fullName>
    </alternativeName>
    <alternativeName>
        <fullName evidence="4">Translation initiation factor eIF-2B subunit alpha/beta/delta-like protein</fullName>
    </alternativeName>
</protein>
<dbReference type="Pfam" id="PF01008">
    <property type="entry name" value="IF-2B"/>
    <property type="match status" value="1"/>
</dbReference>
<proteinExistence type="inferred from homology"/>
<dbReference type="NCBIfam" id="TIGR00512">
    <property type="entry name" value="salvage_mtnA"/>
    <property type="match status" value="1"/>
</dbReference>
<dbReference type="NCBIfam" id="NF004326">
    <property type="entry name" value="PRK05720.1"/>
    <property type="match status" value="1"/>
</dbReference>